<evidence type="ECO:0000256" key="3">
    <source>
        <dbReference type="ARBA" id="ARBA00019048"/>
    </source>
</evidence>
<evidence type="ECO:0000256" key="8">
    <source>
        <dbReference type="RuleBase" id="RU361259"/>
    </source>
</evidence>
<proteinExistence type="inferred from homology"/>
<gene>
    <name evidence="10" type="primary">galU</name>
    <name evidence="10" type="ORF">BSF95_00104</name>
</gene>
<keyword evidence="4 8" id="KW-0808">Transferase</keyword>
<dbReference type="InterPro" id="IPR029044">
    <property type="entry name" value="Nucleotide-diphossugar_trans"/>
</dbReference>
<evidence type="ECO:0000256" key="1">
    <source>
        <dbReference type="ARBA" id="ARBA00006890"/>
    </source>
</evidence>
<reference evidence="10" key="1">
    <citation type="submission" date="2018-08" db="EMBL/GenBank/DDBJ databases">
        <title>Complete genome sequence of Acinetobacter baumannii strain WM99c.</title>
        <authorList>
            <person name="Nigro S.J."/>
            <person name="Wick R.R."/>
            <person name="Holt K.E."/>
            <person name="Hall R.M."/>
        </authorList>
    </citation>
    <scope>NUCLEOTIDE SEQUENCE</scope>
    <source>
        <strain evidence="10">WM99c</strain>
    </source>
</reference>
<sequence>MKESMLQGMLGHLYLKVMIPKKILILLLSKFLYLEIFLMIKKAVLPVAGLGTRFLPASKSIPKEMVTVVDRPAIEYVVREAVEAGIEQIILVTHSSKASIENYFDRNFELETTLEQKKKFDLLAEITQIVPEHVSVVSVRQPQPLGLGHAVLCAKSVVGQDDFAVLLPDVLVKDSSGQNDLSRMISRYNSSQAAQIMVEAVPDHLVDQYGIVDVKHSPNEGESIAMQGIVEKPAVGSAPSNLSVVGRYVLPAKIMQLLENTPKGAGNEIQLTDAIAMLQDTDIVEAYRMQGQTFDCGSKIGYLKAVLHYGIEHPKLGNDFKQLIQELKL</sequence>
<dbReference type="GO" id="GO:0006011">
    <property type="term" value="P:UDP-alpha-D-glucose metabolic process"/>
    <property type="evidence" value="ECO:0007669"/>
    <property type="project" value="InterPro"/>
</dbReference>
<dbReference type="SUPFAM" id="SSF53448">
    <property type="entry name" value="Nucleotide-diphospho-sugar transferases"/>
    <property type="match status" value="1"/>
</dbReference>
<comment type="catalytic activity">
    <reaction evidence="7 8">
        <text>alpha-D-glucose 1-phosphate + UTP + H(+) = UDP-alpha-D-glucose + diphosphate</text>
        <dbReference type="Rhea" id="RHEA:19889"/>
        <dbReference type="ChEBI" id="CHEBI:15378"/>
        <dbReference type="ChEBI" id="CHEBI:33019"/>
        <dbReference type="ChEBI" id="CHEBI:46398"/>
        <dbReference type="ChEBI" id="CHEBI:58601"/>
        <dbReference type="ChEBI" id="CHEBI:58885"/>
        <dbReference type="EC" id="2.7.7.9"/>
    </reaction>
</comment>
<keyword evidence="5 8" id="KW-0548">Nucleotidyltransferase</keyword>
<evidence type="ECO:0000256" key="2">
    <source>
        <dbReference type="ARBA" id="ARBA00012415"/>
    </source>
</evidence>
<dbReference type="AlphaFoldDB" id="A0A385EQN0"/>
<dbReference type="CDD" id="cd02541">
    <property type="entry name" value="UGPase_prokaryotic"/>
    <property type="match status" value="1"/>
</dbReference>
<name>A0A385EQN0_ACIBA</name>
<evidence type="ECO:0000256" key="7">
    <source>
        <dbReference type="ARBA" id="ARBA00048128"/>
    </source>
</evidence>
<dbReference type="InterPro" id="IPR005835">
    <property type="entry name" value="NTP_transferase_dom"/>
</dbReference>
<protein>
    <recommendedName>
        <fullName evidence="3 8">UTP--glucose-1-phosphate uridylyltransferase</fullName>
        <ecNumber evidence="2 8">2.7.7.9</ecNumber>
    </recommendedName>
    <alternativeName>
        <fullName evidence="8">UDP-glucose pyrophosphorylase</fullName>
    </alternativeName>
</protein>
<dbReference type="Gene3D" id="3.90.550.10">
    <property type="entry name" value="Spore Coat Polysaccharide Biosynthesis Protein SpsA, Chain A"/>
    <property type="match status" value="1"/>
</dbReference>
<comment type="similarity">
    <text evidence="1 8">Belongs to the UDPGP type 2 family.</text>
</comment>
<evidence type="ECO:0000259" key="9">
    <source>
        <dbReference type="Pfam" id="PF00483"/>
    </source>
</evidence>
<evidence type="ECO:0000313" key="10">
    <source>
        <dbReference type="EMBL" id="AXQ88547.1"/>
    </source>
</evidence>
<feature type="domain" description="Nucleotidyl transferase" evidence="9">
    <location>
        <begin position="43"/>
        <end position="306"/>
    </location>
</feature>
<dbReference type="NCBIfam" id="TIGR01099">
    <property type="entry name" value="galU"/>
    <property type="match status" value="1"/>
</dbReference>
<dbReference type="EC" id="2.7.7.9" evidence="2 8"/>
<dbReference type="Pfam" id="PF00483">
    <property type="entry name" value="NTP_transferase"/>
    <property type="match status" value="1"/>
</dbReference>
<dbReference type="EMBL" id="CP031743">
    <property type="protein sequence ID" value="AXQ88547.1"/>
    <property type="molecule type" value="Genomic_DNA"/>
</dbReference>
<dbReference type="InterPro" id="IPR005771">
    <property type="entry name" value="GalU_uridylyltTrfase_bac/arc"/>
</dbReference>
<comment type="function">
    <text evidence="6">May play a role in stationary phase survival.</text>
</comment>
<organism evidence="10">
    <name type="scientific">Acinetobacter baumannii WM99c</name>
    <dbReference type="NCBI Taxonomy" id="945555"/>
    <lineage>
        <taxon>Bacteria</taxon>
        <taxon>Pseudomonadati</taxon>
        <taxon>Pseudomonadota</taxon>
        <taxon>Gammaproteobacteria</taxon>
        <taxon>Moraxellales</taxon>
        <taxon>Moraxellaceae</taxon>
        <taxon>Acinetobacter</taxon>
        <taxon>Acinetobacter calcoaceticus/baumannii complex</taxon>
    </lineage>
</organism>
<dbReference type="PANTHER" id="PTHR43197:SF1">
    <property type="entry name" value="UTP--GLUCOSE-1-PHOSPHATE URIDYLYLTRANSFERASE"/>
    <property type="match status" value="1"/>
</dbReference>
<evidence type="ECO:0000256" key="6">
    <source>
        <dbReference type="ARBA" id="ARBA00037294"/>
    </source>
</evidence>
<evidence type="ECO:0000256" key="4">
    <source>
        <dbReference type="ARBA" id="ARBA00022679"/>
    </source>
</evidence>
<evidence type="ECO:0000256" key="5">
    <source>
        <dbReference type="ARBA" id="ARBA00022695"/>
    </source>
</evidence>
<accession>A0A385EQN0</accession>
<dbReference type="GO" id="GO:0003983">
    <property type="term" value="F:UTP:glucose-1-phosphate uridylyltransferase activity"/>
    <property type="evidence" value="ECO:0007669"/>
    <property type="project" value="UniProtKB-EC"/>
</dbReference>
<dbReference type="PANTHER" id="PTHR43197">
    <property type="entry name" value="UTP--GLUCOSE-1-PHOSPHATE URIDYLYLTRANSFERASE"/>
    <property type="match status" value="1"/>
</dbReference>